<feature type="region of interest" description="Disordered" evidence="7">
    <location>
        <begin position="419"/>
        <end position="442"/>
    </location>
</feature>
<name>A0A2K8U2D2_9GAMM</name>
<dbReference type="InterPro" id="IPR001789">
    <property type="entry name" value="Sig_transdc_resp-reg_receiver"/>
</dbReference>
<dbReference type="Gene3D" id="1.10.8.60">
    <property type="match status" value="1"/>
</dbReference>
<dbReference type="PROSITE" id="PS00688">
    <property type="entry name" value="SIGMA54_INTERACT_3"/>
    <property type="match status" value="1"/>
</dbReference>
<dbReference type="SUPFAM" id="SSF46689">
    <property type="entry name" value="Homeodomain-like"/>
    <property type="match status" value="1"/>
</dbReference>
<dbReference type="InterPro" id="IPR025662">
    <property type="entry name" value="Sigma_54_int_dom_ATP-bd_1"/>
</dbReference>
<keyword evidence="5" id="KW-0804">Transcription</keyword>
<dbReference type="GO" id="GO:0005524">
    <property type="term" value="F:ATP binding"/>
    <property type="evidence" value="ECO:0007669"/>
    <property type="project" value="UniProtKB-KW"/>
</dbReference>
<dbReference type="InterPro" id="IPR027417">
    <property type="entry name" value="P-loop_NTPase"/>
</dbReference>
<dbReference type="GO" id="GO:0006355">
    <property type="term" value="P:regulation of DNA-templated transcription"/>
    <property type="evidence" value="ECO:0007669"/>
    <property type="project" value="InterPro"/>
</dbReference>
<keyword evidence="11" id="KW-1185">Reference proteome</keyword>
<dbReference type="PRINTS" id="PR01590">
    <property type="entry name" value="HTHFIS"/>
</dbReference>
<dbReference type="EMBL" id="CP020370">
    <property type="protein sequence ID" value="AUB79740.1"/>
    <property type="molecule type" value="Genomic_DNA"/>
</dbReference>
<dbReference type="Pfam" id="PF02954">
    <property type="entry name" value="HTH_8"/>
    <property type="match status" value="1"/>
</dbReference>
<dbReference type="InterPro" id="IPR009057">
    <property type="entry name" value="Homeodomain-like_sf"/>
</dbReference>
<evidence type="ECO:0000313" key="10">
    <source>
        <dbReference type="EMBL" id="AUB79740.1"/>
    </source>
</evidence>
<dbReference type="FunFam" id="3.40.50.300:FF:000006">
    <property type="entry name" value="DNA-binding transcriptional regulator NtrC"/>
    <property type="match status" value="1"/>
</dbReference>
<dbReference type="InterPro" id="IPR002197">
    <property type="entry name" value="HTH_Fis"/>
</dbReference>
<dbReference type="InterPro" id="IPR025943">
    <property type="entry name" value="Sigma_54_int_dom_ATP-bd_2"/>
</dbReference>
<dbReference type="PANTHER" id="PTHR32071">
    <property type="entry name" value="TRANSCRIPTIONAL REGULATORY PROTEIN"/>
    <property type="match status" value="1"/>
</dbReference>
<dbReference type="InterPro" id="IPR011006">
    <property type="entry name" value="CheY-like_superfamily"/>
</dbReference>
<feature type="domain" description="Sigma-54 factor interaction" evidence="8">
    <location>
        <begin position="174"/>
        <end position="396"/>
    </location>
</feature>
<dbReference type="KEGG" id="tsy:THSYN_01385"/>
<dbReference type="PROSITE" id="PS00675">
    <property type="entry name" value="SIGMA54_INTERACT_1"/>
    <property type="match status" value="1"/>
</dbReference>
<keyword evidence="3" id="KW-0805">Transcription regulation</keyword>
<dbReference type="OrthoDB" id="9804019at2"/>
<evidence type="ECO:0000256" key="1">
    <source>
        <dbReference type="ARBA" id="ARBA00022741"/>
    </source>
</evidence>
<dbReference type="Pfam" id="PF25601">
    <property type="entry name" value="AAA_lid_14"/>
    <property type="match status" value="1"/>
</dbReference>
<keyword evidence="1" id="KW-0547">Nucleotide-binding</keyword>
<dbReference type="InterPro" id="IPR002078">
    <property type="entry name" value="Sigma_54_int"/>
</dbReference>
<protein>
    <submittedName>
        <fullName evidence="10">Sigma-54-dependent Fis family transcriptional regulator</fullName>
    </submittedName>
</protein>
<evidence type="ECO:0000256" key="3">
    <source>
        <dbReference type="ARBA" id="ARBA00023015"/>
    </source>
</evidence>
<evidence type="ECO:0000256" key="5">
    <source>
        <dbReference type="ARBA" id="ARBA00023163"/>
    </source>
</evidence>
<dbReference type="Pfam" id="PF00158">
    <property type="entry name" value="Sigma54_activat"/>
    <property type="match status" value="1"/>
</dbReference>
<dbReference type="SMART" id="SM00448">
    <property type="entry name" value="REC"/>
    <property type="match status" value="1"/>
</dbReference>
<dbReference type="GO" id="GO:0043565">
    <property type="term" value="F:sequence-specific DNA binding"/>
    <property type="evidence" value="ECO:0007669"/>
    <property type="project" value="InterPro"/>
</dbReference>
<dbReference type="InterPro" id="IPR025944">
    <property type="entry name" value="Sigma_54_int_dom_CS"/>
</dbReference>
<evidence type="ECO:0000256" key="7">
    <source>
        <dbReference type="SAM" id="MobiDB-lite"/>
    </source>
</evidence>
<proteinExistence type="predicted"/>
<dbReference type="Proteomes" id="UP000232638">
    <property type="component" value="Chromosome"/>
</dbReference>
<dbReference type="SUPFAM" id="SSF52172">
    <property type="entry name" value="CheY-like"/>
    <property type="match status" value="1"/>
</dbReference>
<feature type="modified residue" description="4-aspartylphosphate" evidence="6">
    <location>
        <position position="57"/>
    </location>
</feature>
<dbReference type="AlphaFoldDB" id="A0A2K8U2D2"/>
<evidence type="ECO:0000259" key="9">
    <source>
        <dbReference type="PROSITE" id="PS50110"/>
    </source>
</evidence>
<dbReference type="Gene3D" id="3.40.50.300">
    <property type="entry name" value="P-loop containing nucleotide triphosphate hydrolases"/>
    <property type="match status" value="1"/>
</dbReference>
<dbReference type="PROSITE" id="PS50110">
    <property type="entry name" value="RESPONSE_REGULATORY"/>
    <property type="match status" value="1"/>
</dbReference>
<dbReference type="Gene3D" id="3.40.50.2300">
    <property type="match status" value="1"/>
</dbReference>
<sequence length="494" mass="55335">MSMTTPRPSILVVDDEVLSLDTLARILDEEFDVHTAPSAAAALRCLEHDYIQAVISDQRMPEMSGVEFLARVRERWPDVVRLIVSGYTDADDLIDGINRAGIYQFITKPWHPDQLLLSVRNACRLHQLQRENEVLALEMRITTPTLEQRMERRRAQLKRNFRLDTISRTPASPLNQVCDQLAQVAPYDVPVLLTGESGTGKELFARALHYNSPRADKPFVAENCAALADDILESELFGHERGAFTGAVNARIGLFEQADGGTIFLDEIGEVSAAFQVKLLRVLQEGEVRPVGSNRRRRVDVRVVAATNRDLYRERRVGRFREDLYYRLAGLCLHLPPLRDRRVDIPLIARAILKELVETLGKGCRGITDEAMAGLQAYDWPGNVRELRNEVQRMLIMAPGDLLGVELLDPRLLRGAVRRDQDRTGAEAPGATPAPPPVPGGLKEQVEALEERLLRAALDRHGWNKSHAAESLGLSRVGLRNKLERYGLVPKTDA</sequence>
<gene>
    <name evidence="10" type="ORF">THSYN_01385</name>
</gene>
<evidence type="ECO:0000256" key="4">
    <source>
        <dbReference type="ARBA" id="ARBA00023125"/>
    </source>
</evidence>
<dbReference type="PROSITE" id="PS00676">
    <property type="entry name" value="SIGMA54_INTERACT_2"/>
    <property type="match status" value="1"/>
</dbReference>
<evidence type="ECO:0000313" key="11">
    <source>
        <dbReference type="Proteomes" id="UP000232638"/>
    </source>
</evidence>
<dbReference type="CDD" id="cd00009">
    <property type="entry name" value="AAA"/>
    <property type="match status" value="1"/>
</dbReference>
<evidence type="ECO:0000256" key="6">
    <source>
        <dbReference type="PROSITE-ProRule" id="PRU00169"/>
    </source>
</evidence>
<keyword evidence="4" id="KW-0238">DNA-binding</keyword>
<evidence type="ECO:0000256" key="2">
    <source>
        <dbReference type="ARBA" id="ARBA00022840"/>
    </source>
</evidence>
<dbReference type="SMART" id="SM00382">
    <property type="entry name" value="AAA"/>
    <property type="match status" value="1"/>
</dbReference>
<dbReference type="PROSITE" id="PS50045">
    <property type="entry name" value="SIGMA54_INTERACT_4"/>
    <property type="match status" value="1"/>
</dbReference>
<keyword evidence="6" id="KW-0597">Phosphoprotein</keyword>
<evidence type="ECO:0000259" key="8">
    <source>
        <dbReference type="PROSITE" id="PS50045"/>
    </source>
</evidence>
<dbReference type="Gene3D" id="1.10.10.60">
    <property type="entry name" value="Homeodomain-like"/>
    <property type="match status" value="1"/>
</dbReference>
<dbReference type="SUPFAM" id="SSF52540">
    <property type="entry name" value="P-loop containing nucleoside triphosphate hydrolases"/>
    <property type="match status" value="1"/>
</dbReference>
<dbReference type="PANTHER" id="PTHR32071:SF117">
    <property type="entry name" value="PTS-DEPENDENT DIHYDROXYACETONE KINASE OPERON REGULATORY PROTEIN-RELATED"/>
    <property type="match status" value="1"/>
</dbReference>
<dbReference type="GO" id="GO:0000160">
    <property type="term" value="P:phosphorelay signal transduction system"/>
    <property type="evidence" value="ECO:0007669"/>
    <property type="project" value="InterPro"/>
</dbReference>
<keyword evidence="2" id="KW-0067">ATP-binding</keyword>
<feature type="domain" description="Response regulatory" evidence="9">
    <location>
        <begin position="9"/>
        <end position="123"/>
    </location>
</feature>
<dbReference type="InterPro" id="IPR003593">
    <property type="entry name" value="AAA+_ATPase"/>
</dbReference>
<reference evidence="10 11" key="1">
    <citation type="submission" date="2017-03" db="EMBL/GenBank/DDBJ databases">
        <title>Complete genome sequence of Candidatus 'Thiodictyon syntrophicum' sp. nov. strain Cad16T, a photolithoautotroph purple sulfur bacterium isolated from an alpine meromictic lake.</title>
        <authorList>
            <person name="Luedin S.M."/>
            <person name="Pothier J.F."/>
            <person name="Danza F."/>
            <person name="Storelli N."/>
            <person name="Wittwer M."/>
            <person name="Tonolla M."/>
        </authorList>
    </citation>
    <scope>NUCLEOTIDE SEQUENCE [LARGE SCALE GENOMIC DNA]</scope>
    <source>
        <strain evidence="10 11">Cad16T</strain>
    </source>
</reference>
<accession>A0A2K8U2D2</accession>
<organism evidence="10 11">
    <name type="scientific">Candidatus Thiodictyon syntrophicum</name>
    <dbReference type="NCBI Taxonomy" id="1166950"/>
    <lineage>
        <taxon>Bacteria</taxon>
        <taxon>Pseudomonadati</taxon>
        <taxon>Pseudomonadota</taxon>
        <taxon>Gammaproteobacteria</taxon>
        <taxon>Chromatiales</taxon>
        <taxon>Chromatiaceae</taxon>
        <taxon>Thiodictyon</taxon>
    </lineage>
</organism>
<dbReference type="InterPro" id="IPR058031">
    <property type="entry name" value="AAA_lid_NorR"/>
</dbReference>
<dbReference type="Pfam" id="PF00072">
    <property type="entry name" value="Response_reg"/>
    <property type="match status" value="1"/>
</dbReference>